<evidence type="ECO:0000256" key="1">
    <source>
        <dbReference type="SAM" id="Phobius"/>
    </source>
</evidence>
<organism evidence="2 3">
    <name type="scientific">Bradyrhizobium forestalis</name>
    <dbReference type="NCBI Taxonomy" id="1419263"/>
    <lineage>
        <taxon>Bacteria</taxon>
        <taxon>Pseudomonadati</taxon>
        <taxon>Pseudomonadota</taxon>
        <taxon>Alphaproteobacteria</taxon>
        <taxon>Hyphomicrobiales</taxon>
        <taxon>Nitrobacteraceae</taxon>
        <taxon>Bradyrhizobium</taxon>
    </lineage>
</organism>
<protein>
    <submittedName>
        <fullName evidence="2">DUF2842 domain-containing protein</fullName>
    </submittedName>
</protein>
<name>A0A2M8R9G6_9BRAD</name>
<evidence type="ECO:0000313" key="2">
    <source>
        <dbReference type="EMBL" id="PJG54485.1"/>
    </source>
</evidence>
<dbReference type="Proteomes" id="UP000231194">
    <property type="component" value="Unassembled WGS sequence"/>
</dbReference>
<keyword evidence="3" id="KW-1185">Reference proteome</keyword>
<keyword evidence="1" id="KW-1133">Transmembrane helix</keyword>
<accession>A0A2M8R9G6</accession>
<feature type="transmembrane region" description="Helical" evidence="1">
    <location>
        <begin position="45"/>
        <end position="63"/>
    </location>
</feature>
<dbReference type="Pfam" id="PF11003">
    <property type="entry name" value="DUF2842"/>
    <property type="match status" value="1"/>
</dbReference>
<comment type="caution">
    <text evidence="2">The sequence shown here is derived from an EMBL/GenBank/DDBJ whole genome shotgun (WGS) entry which is preliminary data.</text>
</comment>
<keyword evidence="1" id="KW-0472">Membrane</keyword>
<gene>
    <name evidence="2" type="ORF">CVM73_14720</name>
</gene>
<reference evidence="2 3" key="1">
    <citation type="submission" date="2017-11" db="EMBL/GenBank/DDBJ databases">
        <title>Bradyrhizobium forestalis sp. nov., an efficient nitrogen-fixing bacterium isolated from nodules of forest legume species in the Amazon.</title>
        <authorList>
            <person name="Costa E.M."/>
            <person name="Guimaraes A."/>
            <person name="Carvalho T.S."/>
            <person name="Rodrigues T.L."/>
            <person name="Ribeiro P.R.A."/>
            <person name="Lebbe L."/>
            <person name="Willems A."/>
            <person name="Moreira F.M.S."/>
        </authorList>
    </citation>
    <scope>NUCLEOTIDE SEQUENCE [LARGE SCALE GENOMIC DNA]</scope>
    <source>
        <strain evidence="2 3">INPA54B</strain>
    </source>
</reference>
<keyword evidence="1" id="KW-0812">Transmembrane</keyword>
<dbReference type="RefSeq" id="WP_100232676.1">
    <property type="nucleotide sequence ID" value="NZ_PGVG01000010.1"/>
</dbReference>
<proteinExistence type="predicted"/>
<dbReference type="OrthoDB" id="7510023at2"/>
<dbReference type="AlphaFoldDB" id="A0A2M8R9G6"/>
<dbReference type="EMBL" id="PGVG01000010">
    <property type="protein sequence ID" value="PJG54485.1"/>
    <property type="molecule type" value="Genomic_DNA"/>
</dbReference>
<sequence length="73" mass="8347">MTIRTRKFLGAILLLVLATVWALLGMALAQMPWIAESSWRQAIYYVVVGMGWVLPAMPIVSWMQRPDRVKSTR</sequence>
<evidence type="ECO:0000313" key="3">
    <source>
        <dbReference type="Proteomes" id="UP000231194"/>
    </source>
</evidence>
<dbReference type="InterPro" id="IPR021265">
    <property type="entry name" value="DUF2842"/>
</dbReference>